<evidence type="ECO:0000256" key="9">
    <source>
        <dbReference type="ARBA" id="ARBA00022777"/>
    </source>
</evidence>
<evidence type="ECO:0000256" key="4">
    <source>
        <dbReference type="ARBA" id="ARBA00022630"/>
    </source>
</evidence>
<evidence type="ECO:0000256" key="2">
    <source>
        <dbReference type="ARBA" id="ARBA00004726"/>
    </source>
</evidence>
<keyword evidence="12" id="KW-0511">Multifunctional enzyme</keyword>
<dbReference type="Pfam" id="PF01687">
    <property type="entry name" value="Flavokinase"/>
    <property type="match status" value="1"/>
</dbReference>
<dbReference type="FunFam" id="3.40.50.620:FF:000021">
    <property type="entry name" value="Riboflavin biosynthesis protein"/>
    <property type="match status" value="1"/>
</dbReference>
<comment type="pathway">
    <text evidence="3 15">Cofactor biosynthesis; FMN biosynthesis; FMN from riboflavin (ATP route): step 1/1.</text>
</comment>
<comment type="catalytic activity">
    <reaction evidence="14 15">
        <text>FMN + ATP + H(+) = FAD + diphosphate</text>
        <dbReference type="Rhea" id="RHEA:17237"/>
        <dbReference type="ChEBI" id="CHEBI:15378"/>
        <dbReference type="ChEBI" id="CHEBI:30616"/>
        <dbReference type="ChEBI" id="CHEBI:33019"/>
        <dbReference type="ChEBI" id="CHEBI:57692"/>
        <dbReference type="ChEBI" id="CHEBI:58210"/>
        <dbReference type="EC" id="2.7.7.2"/>
    </reaction>
</comment>
<evidence type="ECO:0000256" key="3">
    <source>
        <dbReference type="ARBA" id="ARBA00005201"/>
    </source>
</evidence>
<evidence type="ECO:0000313" key="17">
    <source>
        <dbReference type="EMBL" id="SPP33190.1"/>
    </source>
</evidence>
<reference evidence="17" key="1">
    <citation type="submission" date="2018-04" db="EMBL/GenBank/DDBJ databases">
        <authorList>
            <person name="Go L.Y."/>
            <person name="Mitchell J.A."/>
        </authorList>
    </citation>
    <scope>NUCLEOTIDE SEQUENCE</scope>
    <source>
        <strain evidence="17">WBAD</strain>
    </source>
</reference>
<comment type="catalytic activity">
    <reaction evidence="13 15">
        <text>riboflavin + ATP = FMN + ADP + H(+)</text>
        <dbReference type="Rhea" id="RHEA:14357"/>
        <dbReference type="ChEBI" id="CHEBI:15378"/>
        <dbReference type="ChEBI" id="CHEBI:30616"/>
        <dbReference type="ChEBI" id="CHEBI:57986"/>
        <dbReference type="ChEBI" id="CHEBI:58210"/>
        <dbReference type="ChEBI" id="CHEBI:456216"/>
        <dbReference type="EC" id="2.7.1.26"/>
    </reaction>
</comment>
<evidence type="ECO:0000259" key="16">
    <source>
        <dbReference type="SMART" id="SM00904"/>
    </source>
</evidence>
<evidence type="ECO:0000256" key="10">
    <source>
        <dbReference type="ARBA" id="ARBA00022827"/>
    </source>
</evidence>
<dbReference type="InterPro" id="IPR023468">
    <property type="entry name" value="Riboflavin_kinase"/>
</dbReference>
<comment type="similarity">
    <text evidence="15">Belongs to the ribF family.</text>
</comment>
<evidence type="ECO:0000256" key="12">
    <source>
        <dbReference type="ARBA" id="ARBA00023268"/>
    </source>
</evidence>
<evidence type="ECO:0000256" key="6">
    <source>
        <dbReference type="ARBA" id="ARBA00022679"/>
    </source>
</evidence>
<comment type="function">
    <text evidence="1">Catalyzes the phosphorylation of riboflavin to FMN followed by the adenylation of FMN to FAD.</text>
</comment>
<dbReference type="InterPro" id="IPR002606">
    <property type="entry name" value="Riboflavin_kinase_bac"/>
</dbReference>
<dbReference type="Gene3D" id="2.40.30.30">
    <property type="entry name" value="Riboflavin kinase-like"/>
    <property type="match status" value="1"/>
</dbReference>
<dbReference type="SUPFAM" id="SSF52374">
    <property type="entry name" value="Nucleotidylyl transferase"/>
    <property type="match status" value="1"/>
</dbReference>
<dbReference type="PANTHER" id="PTHR22749">
    <property type="entry name" value="RIBOFLAVIN KINASE/FMN ADENYLYLTRANSFERASE"/>
    <property type="match status" value="1"/>
</dbReference>
<name>A0A3B0IW53_9RICK</name>
<dbReference type="GO" id="GO:0009398">
    <property type="term" value="P:FMN biosynthetic process"/>
    <property type="evidence" value="ECO:0007669"/>
    <property type="project" value="UniProtKB-UniRule"/>
</dbReference>
<evidence type="ECO:0000256" key="1">
    <source>
        <dbReference type="ARBA" id="ARBA00002121"/>
    </source>
</evidence>
<dbReference type="InterPro" id="IPR015865">
    <property type="entry name" value="Riboflavin_kinase_bac/euk"/>
</dbReference>
<dbReference type="GO" id="GO:0009231">
    <property type="term" value="P:riboflavin biosynthetic process"/>
    <property type="evidence" value="ECO:0007669"/>
    <property type="project" value="InterPro"/>
</dbReference>
<keyword evidence="5 15" id="KW-0288">FMN</keyword>
<evidence type="ECO:0000256" key="15">
    <source>
        <dbReference type="PIRNR" id="PIRNR004491"/>
    </source>
</evidence>
<dbReference type="GO" id="GO:0006747">
    <property type="term" value="P:FAD biosynthetic process"/>
    <property type="evidence" value="ECO:0007669"/>
    <property type="project" value="UniProtKB-UniRule"/>
</dbReference>
<dbReference type="InterPro" id="IPR023465">
    <property type="entry name" value="Riboflavin_kinase_dom_sf"/>
</dbReference>
<keyword evidence="11 15" id="KW-0067">ATP-binding</keyword>
<gene>
    <name evidence="17" type="primary">ribF</name>
    <name evidence="17" type="ORF">WBAD_0726</name>
</gene>
<keyword evidence="4 15" id="KW-0285">Flavoprotein</keyword>
<dbReference type="GO" id="GO:0005524">
    <property type="term" value="F:ATP binding"/>
    <property type="evidence" value="ECO:0007669"/>
    <property type="project" value="UniProtKB-UniRule"/>
</dbReference>
<organism evidence="17">
    <name type="scientific">Wolbachia endosymbiont of Aleurodicus dispersus</name>
    <dbReference type="NCBI Taxonomy" id="1288877"/>
    <lineage>
        <taxon>Bacteria</taxon>
        <taxon>Pseudomonadati</taxon>
        <taxon>Pseudomonadota</taxon>
        <taxon>Alphaproteobacteria</taxon>
        <taxon>Rickettsiales</taxon>
        <taxon>Anaplasmataceae</taxon>
        <taxon>Wolbachieae</taxon>
        <taxon>Wolbachia</taxon>
    </lineage>
</organism>
<dbReference type="UniPathway" id="UPA00276">
    <property type="reaction ID" value="UER00406"/>
</dbReference>
<comment type="pathway">
    <text evidence="2 15">Cofactor biosynthesis; FAD biosynthesis; FAD from FMN: step 1/1.</text>
</comment>
<keyword evidence="7 15" id="KW-0548">Nucleotidyltransferase</keyword>
<dbReference type="EC" id="2.7.7.2" evidence="15"/>
<dbReference type="UniPathway" id="UPA00277">
    <property type="reaction ID" value="UER00407"/>
</dbReference>
<evidence type="ECO:0000256" key="14">
    <source>
        <dbReference type="ARBA" id="ARBA00049494"/>
    </source>
</evidence>
<keyword evidence="9 15" id="KW-0418">Kinase</keyword>
<dbReference type="InterPro" id="IPR015864">
    <property type="entry name" value="FAD_synthase"/>
</dbReference>
<keyword evidence="6 15" id="KW-0808">Transferase</keyword>
<evidence type="ECO:0000256" key="5">
    <source>
        <dbReference type="ARBA" id="ARBA00022643"/>
    </source>
</evidence>
<dbReference type="NCBIfam" id="NF004162">
    <property type="entry name" value="PRK05627.1-5"/>
    <property type="match status" value="1"/>
</dbReference>
<keyword evidence="10 15" id="KW-0274">FAD</keyword>
<evidence type="ECO:0000256" key="13">
    <source>
        <dbReference type="ARBA" id="ARBA00047880"/>
    </source>
</evidence>
<dbReference type="InterPro" id="IPR014729">
    <property type="entry name" value="Rossmann-like_a/b/a_fold"/>
</dbReference>
<sequence length="310" mass="35556">MKIIYNCEQGIKDNVALTFGNFDGVHLGHKFAISNLKKVAQERGLPSAVLTFEPHPSTVLFSRNNFRLIDQEQKKELISSYGIDYLYIINFNRGFSEVSCDDFIGKILVKKYGAKHITVGESCTFGHKRLGNILTLEKYSQMYEYSLTKLEPLIIDRKICSSSSIRECLQKGEIEIANKLLGRSYQVSGIVTKGACRGREIGFPTINIPIEDYMIKPKLGTYYAKVAFSENSSSWLYGVVNIGMRPTFKDLKKPIVEMHIFDFNENVYNFKVDIQLLKFIRAEKKFHSINELTKQIDRDIMKAYQLKINL</sequence>
<evidence type="ECO:0000256" key="8">
    <source>
        <dbReference type="ARBA" id="ARBA00022741"/>
    </source>
</evidence>
<dbReference type="SMART" id="SM00904">
    <property type="entry name" value="Flavokinase"/>
    <property type="match status" value="1"/>
</dbReference>
<evidence type="ECO:0000256" key="7">
    <source>
        <dbReference type="ARBA" id="ARBA00022695"/>
    </source>
</evidence>
<dbReference type="GO" id="GO:0003919">
    <property type="term" value="F:FMN adenylyltransferase activity"/>
    <property type="evidence" value="ECO:0007669"/>
    <property type="project" value="UniProtKB-UniRule"/>
</dbReference>
<dbReference type="CDD" id="cd02064">
    <property type="entry name" value="FAD_synthetase_N"/>
    <property type="match status" value="1"/>
</dbReference>
<dbReference type="Gene3D" id="3.40.50.620">
    <property type="entry name" value="HUPs"/>
    <property type="match status" value="1"/>
</dbReference>
<dbReference type="AlphaFoldDB" id="A0A3B0IW53"/>
<dbReference type="NCBIfam" id="TIGR00083">
    <property type="entry name" value="ribF"/>
    <property type="match status" value="1"/>
</dbReference>
<feature type="domain" description="Riboflavin kinase" evidence="16">
    <location>
        <begin position="180"/>
        <end position="308"/>
    </location>
</feature>
<keyword evidence="8 15" id="KW-0547">Nucleotide-binding</keyword>
<protein>
    <recommendedName>
        <fullName evidence="15">Riboflavin biosynthesis protein</fullName>
    </recommendedName>
    <domain>
        <recommendedName>
            <fullName evidence="15">Riboflavin kinase</fullName>
            <ecNumber evidence="15">2.7.1.26</ecNumber>
        </recommendedName>
        <alternativeName>
            <fullName evidence="15">Flavokinase</fullName>
        </alternativeName>
    </domain>
    <domain>
        <recommendedName>
            <fullName evidence="15">FMN adenylyltransferase</fullName>
            <ecNumber evidence="15">2.7.7.2</ecNumber>
        </recommendedName>
        <alternativeName>
            <fullName evidence="15">FAD pyrophosphorylase</fullName>
        </alternativeName>
        <alternativeName>
            <fullName evidence="15">FAD synthase</fullName>
        </alternativeName>
    </domain>
</protein>
<dbReference type="PIRSF" id="PIRSF004491">
    <property type="entry name" value="FAD_Synth"/>
    <property type="match status" value="1"/>
</dbReference>
<dbReference type="Pfam" id="PF06574">
    <property type="entry name" value="FAD_syn"/>
    <property type="match status" value="1"/>
</dbReference>
<evidence type="ECO:0000256" key="11">
    <source>
        <dbReference type="ARBA" id="ARBA00022840"/>
    </source>
</evidence>
<dbReference type="EC" id="2.7.1.26" evidence="15"/>
<dbReference type="SUPFAM" id="SSF82114">
    <property type="entry name" value="Riboflavin kinase-like"/>
    <property type="match status" value="1"/>
</dbReference>
<accession>A0A3B0IW53</accession>
<dbReference type="GO" id="GO:0008531">
    <property type="term" value="F:riboflavin kinase activity"/>
    <property type="evidence" value="ECO:0007669"/>
    <property type="project" value="UniProtKB-UniRule"/>
</dbReference>
<proteinExistence type="inferred from homology"/>
<dbReference type="PANTHER" id="PTHR22749:SF6">
    <property type="entry name" value="RIBOFLAVIN KINASE"/>
    <property type="match status" value="1"/>
</dbReference>
<dbReference type="EMBL" id="OUNE01000123">
    <property type="protein sequence ID" value="SPP33190.1"/>
    <property type="molecule type" value="Genomic_DNA"/>
</dbReference>